<organism evidence="2 3">
    <name type="scientific">Ornithinimicrobium avium</name>
    <dbReference type="NCBI Taxonomy" id="2283195"/>
    <lineage>
        <taxon>Bacteria</taxon>
        <taxon>Bacillati</taxon>
        <taxon>Actinomycetota</taxon>
        <taxon>Actinomycetes</taxon>
        <taxon>Micrococcales</taxon>
        <taxon>Ornithinimicrobiaceae</taxon>
        <taxon>Ornithinimicrobium</taxon>
    </lineage>
</organism>
<feature type="chain" id="PRO_5017004942" description="Secreted protein" evidence="1">
    <location>
        <begin position="22"/>
        <end position="121"/>
    </location>
</feature>
<proteinExistence type="predicted"/>
<evidence type="ECO:0008006" key="4">
    <source>
        <dbReference type="Google" id="ProtNLM"/>
    </source>
</evidence>
<reference evidence="2 3" key="1">
    <citation type="submission" date="2018-07" db="EMBL/GenBank/DDBJ databases">
        <title>Complete genome sequencing of Ornithinimicrobium sp. AMA3305.</title>
        <authorList>
            <person name="Bae J.-W."/>
        </authorList>
    </citation>
    <scope>NUCLEOTIDE SEQUENCE [LARGE SCALE GENOMIC DNA]</scope>
    <source>
        <strain evidence="2 3">AMA3305</strain>
    </source>
</reference>
<keyword evidence="3" id="KW-1185">Reference proteome</keyword>
<dbReference type="RefSeq" id="WP_114928157.1">
    <property type="nucleotide sequence ID" value="NZ_CP031229.1"/>
</dbReference>
<keyword evidence="1" id="KW-0732">Signal</keyword>
<dbReference type="AlphaFoldDB" id="A0A345NMY4"/>
<evidence type="ECO:0000313" key="2">
    <source>
        <dbReference type="EMBL" id="AXH96392.1"/>
    </source>
</evidence>
<accession>A0A345NMY4</accession>
<dbReference type="Proteomes" id="UP000253790">
    <property type="component" value="Chromosome"/>
</dbReference>
<gene>
    <name evidence="2" type="ORF">DV701_09910</name>
</gene>
<name>A0A345NMY4_9MICO</name>
<dbReference type="KEGG" id="orn:DV701_09910"/>
<evidence type="ECO:0000313" key="3">
    <source>
        <dbReference type="Proteomes" id="UP000253790"/>
    </source>
</evidence>
<feature type="signal peptide" evidence="1">
    <location>
        <begin position="1"/>
        <end position="21"/>
    </location>
</feature>
<protein>
    <recommendedName>
        <fullName evidence="4">Secreted protein</fullName>
    </recommendedName>
</protein>
<evidence type="ECO:0000256" key="1">
    <source>
        <dbReference type="SAM" id="SignalP"/>
    </source>
</evidence>
<dbReference type="EMBL" id="CP031229">
    <property type="protein sequence ID" value="AXH96392.1"/>
    <property type="molecule type" value="Genomic_DNA"/>
</dbReference>
<sequence>MKKRLITAVLGGTAVASLAFASASVLTVHGGTVQAGVASGLSDTDGVKANWGLETDDNTVRSVRISGIAAECAGADMWVKTNTMTSPAKVTLDASGQATVRFSAPYPSPESLDTVRIWIEG</sequence>